<proteinExistence type="predicted"/>
<evidence type="ECO:0000313" key="2">
    <source>
        <dbReference type="Proteomes" id="UP000585050"/>
    </source>
</evidence>
<accession>A0A7X8SHB4</accession>
<organism evidence="1 2">
    <name type="scientific">Flammeovirga agarivorans</name>
    <dbReference type="NCBI Taxonomy" id="2726742"/>
    <lineage>
        <taxon>Bacteria</taxon>
        <taxon>Pseudomonadati</taxon>
        <taxon>Bacteroidota</taxon>
        <taxon>Cytophagia</taxon>
        <taxon>Cytophagales</taxon>
        <taxon>Flammeovirgaceae</taxon>
        <taxon>Flammeovirga</taxon>
    </lineage>
</organism>
<dbReference type="RefSeq" id="WP_168880804.1">
    <property type="nucleotide sequence ID" value="NZ_JABAIL010000001.1"/>
</dbReference>
<keyword evidence="2" id="KW-1185">Reference proteome</keyword>
<gene>
    <name evidence="1" type="ORF">HGP29_02870</name>
</gene>
<dbReference type="AlphaFoldDB" id="A0A7X8SHB4"/>
<dbReference type="EMBL" id="JABAIL010000001">
    <property type="protein sequence ID" value="NLR90127.1"/>
    <property type="molecule type" value="Genomic_DNA"/>
</dbReference>
<dbReference type="Proteomes" id="UP000585050">
    <property type="component" value="Unassembled WGS sequence"/>
</dbReference>
<comment type="caution">
    <text evidence="1">The sequence shown here is derived from an EMBL/GenBank/DDBJ whole genome shotgun (WGS) entry which is preliminary data.</text>
</comment>
<sequence>MKIIKAINENHYSVFLQKCHHSDLSIDYLKKNTTYLLIHKDEICGGYVFGNTYPYRYTQHLTDQYDQQKMMHFTAYNNVTEITCLWIDKSYKKSLLNKFLWASIGYHGYFGKAEYYLFGTKSKKLTKFFKFPMAVNKFMVSEAKDKKLQNPFRFYIADRKKTFLGAIEIILGVLKTSDTEVEINV</sequence>
<reference evidence="1 2" key="1">
    <citation type="submission" date="2020-04" db="EMBL/GenBank/DDBJ databases">
        <title>Flammeovirga sp. SR4, a novel species isolated from seawater.</title>
        <authorList>
            <person name="Wang X."/>
        </authorList>
    </citation>
    <scope>NUCLEOTIDE SEQUENCE [LARGE SCALE GENOMIC DNA]</scope>
    <source>
        <strain evidence="1 2">SR4</strain>
    </source>
</reference>
<protein>
    <submittedName>
        <fullName evidence="1">Uncharacterized protein</fullName>
    </submittedName>
</protein>
<evidence type="ECO:0000313" key="1">
    <source>
        <dbReference type="EMBL" id="NLR90127.1"/>
    </source>
</evidence>
<name>A0A7X8SHB4_9BACT</name>